<evidence type="ECO:0000313" key="3">
    <source>
        <dbReference type="Proteomes" id="UP001612928"/>
    </source>
</evidence>
<proteinExistence type="predicted"/>
<sequence>MIRIGIVVGSTRPGRNGEDVARWVHDLAVKRGDAAYEVVDLRDFDLPHLDEAMPAAMGVYEHPHTRAWAAKVAAFDGFVFVTPEYNSSIPGVLKSGLDFLHAEWADKAAGLVSYGVDGGVRAAEHLRQVLGRLKVADVSGQVSLSLFADFEDMAVFRPATHHEDKLAAMLDQVTSWSAALRPLRAA</sequence>
<dbReference type="Proteomes" id="UP001612928">
    <property type="component" value="Unassembled WGS sequence"/>
</dbReference>
<dbReference type="PANTHER" id="PTHR30543">
    <property type="entry name" value="CHROMATE REDUCTASE"/>
    <property type="match status" value="1"/>
</dbReference>
<dbReference type="SUPFAM" id="SSF52218">
    <property type="entry name" value="Flavoproteins"/>
    <property type="match status" value="1"/>
</dbReference>
<accession>A0ABW8A3L2</accession>
<dbReference type="GO" id="GO:0016491">
    <property type="term" value="F:oxidoreductase activity"/>
    <property type="evidence" value="ECO:0007669"/>
    <property type="project" value="UniProtKB-KW"/>
</dbReference>
<name>A0ABW8A3L2_9ACTN</name>
<protein>
    <submittedName>
        <fullName evidence="2">NADPH-dependent FMN reductase</fullName>
        <ecNumber evidence="2">1.-.-.-</ecNumber>
    </submittedName>
</protein>
<dbReference type="RefSeq" id="WP_397021215.1">
    <property type="nucleotide sequence ID" value="NZ_JBITMB010000003.1"/>
</dbReference>
<gene>
    <name evidence="2" type="ORF">ACIBP5_15505</name>
</gene>
<keyword evidence="2" id="KW-0560">Oxidoreductase</keyword>
<dbReference type="InterPro" id="IPR029039">
    <property type="entry name" value="Flavoprotein-like_sf"/>
</dbReference>
<evidence type="ECO:0000313" key="2">
    <source>
        <dbReference type="EMBL" id="MFI7441363.1"/>
    </source>
</evidence>
<dbReference type="InterPro" id="IPR050712">
    <property type="entry name" value="NAD(P)H-dep_reductase"/>
</dbReference>
<dbReference type="EC" id="1.-.-.-" evidence="2"/>
<dbReference type="EMBL" id="JBITMB010000003">
    <property type="protein sequence ID" value="MFI7441363.1"/>
    <property type="molecule type" value="Genomic_DNA"/>
</dbReference>
<keyword evidence="3" id="KW-1185">Reference proteome</keyword>
<feature type="domain" description="NADPH-dependent FMN reductase-like" evidence="1">
    <location>
        <begin position="3"/>
        <end position="146"/>
    </location>
</feature>
<organism evidence="2 3">
    <name type="scientific">Nonomuraea indica</name>
    <dbReference type="NCBI Taxonomy" id="1581193"/>
    <lineage>
        <taxon>Bacteria</taxon>
        <taxon>Bacillati</taxon>
        <taxon>Actinomycetota</taxon>
        <taxon>Actinomycetes</taxon>
        <taxon>Streptosporangiales</taxon>
        <taxon>Streptosporangiaceae</taxon>
        <taxon>Nonomuraea</taxon>
    </lineage>
</organism>
<dbReference type="Pfam" id="PF03358">
    <property type="entry name" value="FMN_red"/>
    <property type="match status" value="1"/>
</dbReference>
<dbReference type="InterPro" id="IPR005025">
    <property type="entry name" value="FMN_Rdtase-like_dom"/>
</dbReference>
<evidence type="ECO:0000259" key="1">
    <source>
        <dbReference type="Pfam" id="PF03358"/>
    </source>
</evidence>
<dbReference type="PANTHER" id="PTHR30543:SF21">
    <property type="entry name" value="NAD(P)H-DEPENDENT FMN REDUCTASE LOT6"/>
    <property type="match status" value="1"/>
</dbReference>
<reference evidence="2 3" key="1">
    <citation type="submission" date="2024-10" db="EMBL/GenBank/DDBJ databases">
        <title>The Natural Products Discovery Center: Release of the First 8490 Sequenced Strains for Exploring Actinobacteria Biosynthetic Diversity.</title>
        <authorList>
            <person name="Kalkreuter E."/>
            <person name="Kautsar S.A."/>
            <person name="Yang D."/>
            <person name="Bader C.D."/>
            <person name="Teijaro C.N."/>
            <person name="Fluegel L."/>
            <person name="Davis C.M."/>
            <person name="Simpson J.R."/>
            <person name="Lauterbach L."/>
            <person name="Steele A.D."/>
            <person name="Gui C."/>
            <person name="Meng S."/>
            <person name="Li G."/>
            <person name="Viehrig K."/>
            <person name="Ye F."/>
            <person name="Su P."/>
            <person name="Kiefer A.F."/>
            <person name="Nichols A."/>
            <person name="Cepeda A.J."/>
            <person name="Yan W."/>
            <person name="Fan B."/>
            <person name="Jiang Y."/>
            <person name="Adhikari A."/>
            <person name="Zheng C.-J."/>
            <person name="Schuster L."/>
            <person name="Cowan T.M."/>
            <person name="Smanski M.J."/>
            <person name="Chevrette M.G."/>
            <person name="De Carvalho L.P.S."/>
            <person name="Shen B."/>
        </authorList>
    </citation>
    <scope>NUCLEOTIDE SEQUENCE [LARGE SCALE GENOMIC DNA]</scope>
    <source>
        <strain evidence="2 3">NPDC049503</strain>
    </source>
</reference>
<comment type="caution">
    <text evidence="2">The sequence shown here is derived from an EMBL/GenBank/DDBJ whole genome shotgun (WGS) entry which is preliminary data.</text>
</comment>
<dbReference type="Gene3D" id="3.40.50.360">
    <property type="match status" value="1"/>
</dbReference>